<keyword evidence="1" id="KW-1133">Transmembrane helix</keyword>
<dbReference type="KEGG" id="ima:PO878_09485"/>
<dbReference type="Proteomes" id="UP001216390">
    <property type="component" value="Chromosome"/>
</dbReference>
<keyword evidence="1" id="KW-0472">Membrane</keyword>
<accession>A0AAE9Y8Y6</accession>
<name>A0AAE9Y8Y6_9ACTN</name>
<feature type="transmembrane region" description="Helical" evidence="1">
    <location>
        <begin position="60"/>
        <end position="81"/>
    </location>
</feature>
<evidence type="ECO:0000256" key="1">
    <source>
        <dbReference type="SAM" id="Phobius"/>
    </source>
</evidence>
<keyword evidence="3" id="KW-1185">Reference proteome</keyword>
<keyword evidence="1" id="KW-0812">Transmembrane</keyword>
<feature type="transmembrane region" description="Helical" evidence="1">
    <location>
        <begin position="32"/>
        <end position="54"/>
    </location>
</feature>
<proteinExistence type="predicted"/>
<dbReference type="RefSeq" id="WP_272738469.1">
    <property type="nucleotide sequence ID" value="NZ_CP116942.1"/>
</dbReference>
<gene>
    <name evidence="2" type="ORF">PO878_09485</name>
</gene>
<dbReference type="AlphaFoldDB" id="A0AAE9Y8Y6"/>
<evidence type="ECO:0000313" key="2">
    <source>
        <dbReference type="EMBL" id="WCO68955.1"/>
    </source>
</evidence>
<sequence length="199" mass="20876">MLPTSLIPEGPAAEHPPTADGLEAVTRSLPRWLVLLAASTAVAVAAVVTVAVWLSSGSEGAGRAAPVLGVVALAGLALSGWKLAQIRRVRHLLAAHLWQARTGQYGIARVTGRAGRTLRHISFVTIEDTGNEGEATCPLATLHWSLGPPPIGPVDLWVAGDPTRHAVVSQPGGADVVLATGTQWAFRERLFRRHLGRPG</sequence>
<protein>
    <submittedName>
        <fullName evidence="2">Uncharacterized protein</fullName>
    </submittedName>
</protein>
<dbReference type="EMBL" id="CP116942">
    <property type="protein sequence ID" value="WCO68955.1"/>
    <property type="molecule type" value="Genomic_DNA"/>
</dbReference>
<organism evidence="2 3">
    <name type="scientific">Iamia majanohamensis</name>
    <dbReference type="NCBI Taxonomy" id="467976"/>
    <lineage>
        <taxon>Bacteria</taxon>
        <taxon>Bacillati</taxon>
        <taxon>Actinomycetota</taxon>
        <taxon>Acidimicrobiia</taxon>
        <taxon>Acidimicrobiales</taxon>
        <taxon>Iamiaceae</taxon>
        <taxon>Iamia</taxon>
    </lineage>
</organism>
<evidence type="ECO:0000313" key="3">
    <source>
        <dbReference type="Proteomes" id="UP001216390"/>
    </source>
</evidence>
<reference evidence="2" key="1">
    <citation type="submission" date="2023-01" db="EMBL/GenBank/DDBJ databases">
        <title>The diversity of Class Acidimicrobiia in South China Sea sediment environments and the proposal of Iamia marina sp. nov., a novel species of the genus Iamia.</title>
        <authorList>
            <person name="He Y."/>
            <person name="Tian X."/>
        </authorList>
    </citation>
    <scope>NUCLEOTIDE SEQUENCE</scope>
    <source>
        <strain evidence="2">DSM 19957</strain>
    </source>
</reference>